<dbReference type="AlphaFoldDB" id="A0A1J1IJ12"/>
<evidence type="ECO:0000313" key="1">
    <source>
        <dbReference type="EMBL" id="CRK99754.1"/>
    </source>
</evidence>
<gene>
    <name evidence="1" type="ORF">CLUMA_CG013054</name>
</gene>
<organism evidence="1 2">
    <name type="scientific">Clunio marinus</name>
    <dbReference type="NCBI Taxonomy" id="568069"/>
    <lineage>
        <taxon>Eukaryota</taxon>
        <taxon>Metazoa</taxon>
        <taxon>Ecdysozoa</taxon>
        <taxon>Arthropoda</taxon>
        <taxon>Hexapoda</taxon>
        <taxon>Insecta</taxon>
        <taxon>Pterygota</taxon>
        <taxon>Neoptera</taxon>
        <taxon>Endopterygota</taxon>
        <taxon>Diptera</taxon>
        <taxon>Nematocera</taxon>
        <taxon>Chironomoidea</taxon>
        <taxon>Chironomidae</taxon>
        <taxon>Clunio</taxon>
    </lineage>
</organism>
<keyword evidence="2" id="KW-1185">Reference proteome</keyword>
<sequence length="116" mass="13991">MRATQEFFEFKENLLTFLDFKWLKTSKQKGNLNAPRKRTIENNERWGSIKHTVVLCHKQFKLRMTLYFYIYAYLLAYDPENEIAIRETMQIKDEACREKKTKMSIWVNDILSDGND</sequence>
<reference evidence="1 2" key="1">
    <citation type="submission" date="2015-04" db="EMBL/GenBank/DDBJ databases">
        <authorList>
            <person name="Syromyatnikov M.Y."/>
            <person name="Popov V.N."/>
        </authorList>
    </citation>
    <scope>NUCLEOTIDE SEQUENCE [LARGE SCALE GENOMIC DNA]</scope>
</reference>
<dbReference type="Proteomes" id="UP000183832">
    <property type="component" value="Unassembled WGS sequence"/>
</dbReference>
<proteinExistence type="predicted"/>
<accession>A0A1J1IJ12</accession>
<evidence type="ECO:0000313" key="2">
    <source>
        <dbReference type="Proteomes" id="UP000183832"/>
    </source>
</evidence>
<name>A0A1J1IJ12_9DIPT</name>
<protein>
    <submittedName>
        <fullName evidence="1">CLUMA_CG013054, isoform A</fullName>
    </submittedName>
</protein>
<dbReference type="EMBL" id="CVRI01000052">
    <property type="protein sequence ID" value="CRK99754.1"/>
    <property type="molecule type" value="Genomic_DNA"/>
</dbReference>